<evidence type="ECO:0000313" key="2">
    <source>
        <dbReference type="EMBL" id="MCK0198207.1"/>
    </source>
</evidence>
<dbReference type="SUPFAM" id="SSF52540">
    <property type="entry name" value="P-loop containing nucleoside triphosphate hydrolases"/>
    <property type="match status" value="1"/>
</dbReference>
<dbReference type="Proteomes" id="UP001203284">
    <property type="component" value="Unassembled WGS sequence"/>
</dbReference>
<protein>
    <submittedName>
        <fullName evidence="2">Nucleoside/nucleotide kinase family protein</fullName>
    </submittedName>
</protein>
<dbReference type="InterPro" id="IPR006083">
    <property type="entry name" value="PRK/URK"/>
</dbReference>
<comment type="caution">
    <text evidence="2">The sequence shown here is derived from an EMBL/GenBank/DDBJ whole genome shotgun (WGS) entry which is preliminary data.</text>
</comment>
<gene>
    <name evidence="2" type="ORF">MWN34_14930</name>
</gene>
<dbReference type="EMBL" id="JALKCH010000009">
    <property type="protein sequence ID" value="MCK0198207.1"/>
    <property type="molecule type" value="Genomic_DNA"/>
</dbReference>
<keyword evidence="2" id="KW-0418">Kinase</keyword>
<evidence type="ECO:0000259" key="1">
    <source>
        <dbReference type="Pfam" id="PF00485"/>
    </source>
</evidence>
<dbReference type="GO" id="GO:0016301">
    <property type="term" value="F:kinase activity"/>
    <property type="evidence" value="ECO:0007669"/>
    <property type="project" value="UniProtKB-KW"/>
</dbReference>
<keyword evidence="2" id="KW-0808">Transferase</keyword>
<dbReference type="RefSeq" id="WP_247030104.1">
    <property type="nucleotide sequence ID" value="NZ_JALKCH010000009.1"/>
</dbReference>
<name>A0ABT0DE07_9HYPH</name>
<feature type="domain" description="Phosphoribulokinase/uridine kinase" evidence="1">
    <location>
        <begin position="24"/>
        <end position="164"/>
    </location>
</feature>
<dbReference type="InterPro" id="IPR027417">
    <property type="entry name" value="P-loop_NTPase"/>
</dbReference>
<keyword evidence="3" id="KW-1185">Reference proteome</keyword>
<dbReference type="NCBIfam" id="NF006746">
    <property type="entry name" value="PRK09270.1-5"/>
    <property type="match status" value="1"/>
</dbReference>
<accession>A0ABT0DE07</accession>
<dbReference type="Pfam" id="PF00485">
    <property type="entry name" value="PRK"/>
    <property type="match status" value="1"/>
</dbReference>
<dbReference type="Gene3D" id="3.40.50.300">
    <property type="entry name" value="P-loop containing nucleotide triphosphate hydrolases"/>
    <property type="match status" value="1"/>
</dbReference>
<reference evidence="2 3" key="1">
    <citation type="submission" date="2022-04" db="EMBL/GenBank/DDBJ databases">
        <authorList>
            <person name="Grouzdev D.S."/>
            <person name="Pantiukh K.S."/>
            <person name="Krutkina M.S."/>
        </authorList>
    </citation>
    <scope>NUCLEOTIDE SEQUENCE [LARGE SCALE GENOMIC DNA]</scope>
    <source>
        <strain evidence="2 3">6x-1</strain>
    </source>
</reference>
<sequence>MSGAASFMELLDRIAGLPRERRSLIAIAGPPGAGKSSFADELESRLNREEGGSTAVLPMDGYHFDDMLLEARGHRARKGAPHTFDVDGLKAMLDRLRLDDGRDVVVPVFDRALEIARAGARVIPGTVRRVIVEGNYLLLDDPDWAPLRTCFDLTVMLDVPWDIIEQRLVARWQGFNYDAQALRAKMEGNDLPNVWLVREHSVAADLVVPNAVPRT</sequence>
<proteinExistence type="predicted"/>
<organism evidence="2 3">
    <name type="scientific">Ancylobacter crimeensis</name>
    <dbReference type="NCBI Taxonomy" id="2579147"/>
    <lineage>
        <taxon>Bacteria</taxon>
        <taxon>Pseudomonadati</taxon>
        <taxon>Pseudomonadota</taxon>
        <taxon>Alphaproteobacteria</taxon>
        <taxon>Hyphomicrobiales</taxon>
        <taxon>Xanthobacteraceae</taxon>
        <taxon>Ancylobacter</taxon>
    </lineage>
</organism>
<dbReference type="PANTHER" id="PTHR10285">
    <property type="entry name" value="URIDINE KINASE"/>
    <property type="match status" value="1"/>
</dbReference>
<evidence type="ECO:0000313" key="3">
    <source>
        <dbReference type="Proteomes" id="UP001203284"/>
    </source>
</evidence>